<comment type="caution">
    <text evidence="1">The sequence shown here is derived from an EMBL/GenBank/DDBJ whole genome shotgun (WGS) entry which is preliminary data.</text>
</comment>
<name>A0ABW7QUJ3_9ACTN</name>
<evidence type="ECO:0000313" key="1">
    <source>
        <dbReference type="EMBL" id="MFH8546991.1"/>
    </source>
</evidence>
<evidence type="ECO:0000313" key="2">
    <source>
        <dbReference type="Proteomes" id="UP001610818"/>
    </source>
</evidence>
<dbReference type="RefSeq" id="WP_397712834.1">
    <property type="nucleotide sequence ID" value="NZ_JBIRGN010000003.1"/>
</dbReference>
<keyword evidence="2" id="KW-1185">Reference proteome</keyword>
<gene>
    <name evidence="1" type="ORF">ACH4F9_18485</name>
</gene>
<reference evidence="1 2" key="1">
    <citation type="submission" date="2024-10" db="EMBL/GenBank/DDBJ databases">
        <title>The Natural Products Discovery Center: Release of the First 8490 Sequenced Strains for Exploring Actinobacteria Biosynthetic Diversity.</title>
        <authorList>
            <person name="Kalkreuter E."/>
            <person name="Kautsar S.A."/>
            <person name="Yang D."/>
            <person name="Bader C.D."/>
            <person name="Teijaro C.N."/>
            <person name="Fluegel L."/>
            <person name="Davis C.M."/>
            <person name="Simpson J.R."/>
            <person name="Lauterbach L."/>
            <person name="Steele A.D."/>
            <person name="Gui C."/>
            <person name="Meng S."/>
            <person name="Li G."/>
            <person name="Viehrig K."/>
            <person name="Ye F."/>
            <person name="Su P."/>
            <person name="Kiefer A.F."/>
            <person name="Nichols A."/>
            <person name="Cepeda A.J."/>
            <person name="Yan W."/>
            <person name="Fan B."/>
            <person name="Jiang Y."/>
            <person name="Adhikari A."/>
            <person name="Zheng C.-J."/>
            <person name="Schuster L."/>
            <person name="Cowan T.M."/>
            <person name="Smanski M.J."/>
            <person name="Chevrette M.G."/>
            <person name="De Carvalho L.P.S."/>
            <person name="Shen B."/>
        </authorList>
    </citation>
    <scope>NUCLEOTIDE SEQUENCE [LARGE SCALE GENOMIC DNA]</scope>
    <source>
        <strain evidence="1 2">NPDC017990</strain>
    </source>
</reference>
<protein>
    <submittedName>
        <fullName evidence="1">Uncharacterized protein</fullName>
    </submittedName>
</protein>
<accession>A0ABW7QUJ3</accession>
<dbReference type="EMBL" id="JBIRGQ010000003">
    <property type="protein sequence ID" value="MFH8546991.1"/>
    <property type="molecule type" value="Genomic_DNA"/>
</dbReference>
<sequence length="54" mass="5507">MAADSSLDRLRARTRLALPYTPGKGEADAATPKAAYGADHHLGDHHLGGANGPG</sequence>
<dbReference type="Proteomes" id="UP001610818">
    <property type="component" value="Unassembled WGS sequence"/>
</dbReference>
<proteinExistence type="predicted"/>
<organism evidence="1 2">
    <name type="scientific">Streptomyces longisporoflavus</name>
    <dbReference type="NCBI Taxonomy" id="28044"/>
    <lineage>
        <taxon>Bacteria</taxon>
        <taxon>Bacillati</taxon>
        <taxon>Actinomycetota</taxon>
        <taxon>Actinomycetes</taxon>
        <taxon>Kitasatosporales</taxon>
        <taxon>Streptomycetaceae</taxon>
        <taxon>Streptomyces</taxon>
    </lineage>
</organism>